<evidence type="ECO:0000256" key="2">
    <source>
        <dbReference type="ARBA" id="ARBA00022450"/>
    </source>
</evidence>
<dbReference type="SUPFAM" id="SSF56801">
    <property type="entry name" value="Acetyl-CoA synthetase-like"/>
    <property type="match status" value="2"/>
</dbReference>
<dbReference type="FunFam" id="3.40.50.980:FF:000001">
    <property type="entry name" value="Non-ribosomal peptide synthetase"/>
    <property type="match status" value="2"/>
</dbReference>
<dbReference type="PANTHER" id="PTHR45527">
    <property type="entry name" value="NONRIBOSOMAL PEPTIDE SYNTHETASE"/>
    <property type="match status" value="1"/>
</dbReference>
<dbReference type="InterPro" id="IPR036736">
    <property type="entry name" value="ACP-like_sf"/>
</dbReference>
<dbReference type="EMBL" id="CP006835">
    <property type="protein sequence ID" value="AGZ54174.1"/>
    <property type="molecule type" value="Genomic_DNA"/>
</dbReference>
<dbReference type="GO" id="GO:0005829">
    <property type="term" value="C:cytosol"/>
    <property type="evidence" value="ECO:0007669"/>
    <property type="project" value="TreeGrafter"/>
</dbReference>
<dbReference type="GO" id="GO:0043041">
    <property type="term" value="P:amino acid activation for nonribosomal peptide biosynthetic process"/>
    <property type="evidence" value="ECO:0007669"/>
    <property type="project" value="TreeGrafter"/>
</dbReference>
<dbReference type="SUPFAM" id="SSF53335">
    <property type="entry name" value="S-adenosyl-L-methionine-dependent methyltransferases"/>
    <property type="match status" value="2"/>
</dbReference>
<dbReference type="Gene3D" id="3.40.50.150">
    <property type="entry name" value="Vaccinia Virus protein VP39"/>
    <property type="match status" value="2"/>
</dbReference>
<evidence type="ECO:0000313" key="7">
    <source>
        <dbReference type="EMBL" id="AGZ54174.1"/>
    </source>
</evidence>
<dbReference type="CDD" id="cd05930">
    <property type="entry name" value="A_NRPS"/>
    <property type="match status" value="2"/>
</dbReference>
<dbReference type="SUPFAM" id="SSF52777">
    <property type="entry name" value="CoA-dependent acyltransferases"/>
    <property type="match status" value="4"/>
</dbReference>
<dbReference type="FunFam" id="3.30.559.10:FF:000012">
    <property type="entry name" value="Non-ribosomal peptide synthetase"/>
    <property type="match status" value="1"/>
</dbReference>
<evidence type="ECO:0000256" key="5">
    <source>
        <dbReference type="SAM" id="MobiDB-lite"/>
    </source>
</evidence>
<feature type="domain" description="Carrier" evidence="6">
    <location>
        <begin position="2443"/>
        <end position="2518"/>
    </location>
</feature>
<keyword evidence="4" id="KW-0677">Repeat</keyword>
<dbReference type="RefSeq" id="WP_023368091.1">
    <property type="nucleotide sequence ID" value="NC_022663.1"/>
</dbReference>
<dbReference type="NCBIfam" id="TIGR01733">
    <property type="entry name" value="AA-adenyl-dom"/>
    <property type="match status" value="2"/>
</dbReference>
<keyword evidence="2" id="KW-0596">Phosphopantetheine</keyword>
<dbReference type="InterPro" id="IPR023213">
    <property type="entry name" value="CAT-like_dom_sf"/>
</dbReference>
<dbReference type="InterPro" id="IPR010071">
    <property type="entry name" value="AA_adenyl_dom"/>
</dbReference>
<dbReference type="InterPro" id="IPR013217">
    <property type="entry name" value="Methyltransf_12"/>
</dbReference>
<dbReference type="SMART" id="SM00823">
    <property type="entry name" value="PKS_PP"/>
    <property type="match status" value="2"/>
</dbReference>
<dbReference type="Gene3D" id="3.30.559.10">
    <property type="entry name" value="Chloramphenicol acetyltransferase-like domain"/>
    <property type="match status" value="2"/>
</dbReference>
<feature type="region of interest" description="Disordered" evidence="5">
    <location>
        <begin position="1030"/>
        <end position="1051"/>
    </location>
</feature>
<dbReference type="eggNOG" id="COG1020">
    <property type="taxonomic scope" value="Bacteria"/>
</dbReference>
<dbReference type="GeneID" id="79382796"/>
<dbReference type="Gene3D" id="3.30.559.30">
    <property type="entry name" value="Nonribosomal peptide synthetase, condensation domain"/>
    <property type="match status" value="2"/>
</dbReference>
<dbReference type="InterPro" id="IPR029063">
    <property type="entry name" value="SAM-dependent_MTases_sf"/>
</dbReference>
<evidence type="ECO:0000259" key="6">
    <source>
        <dbReference type="PROSITE" id="PS50075"/>
    </source>
</evidence>
<keyword evidence="3" id="KW-0597">Phosphoprotein</keyword>
<dbReference type="GO" id="GO:0009403">
    <property type="term" value="P:toxin biosynthetic process"/>
    <property type="evidence" value="ECO:0007669"/>
    <property type="project" value="UniProtKB-ARBA"/>
</dbReference>
<dbReference type="Pfam" id="PF00550">
    <property type="entry name" value="PP-binding"/>
    <property type="match status" value="2"/>
</dbReference>
<dbReference type="Gene3D" id="2.30.38.10">
    <property type="entry name" value="Luciferase, Domain 3"/>
    <property type="match status" value="2"/>
</dbReference>
<sequence>MRNAESFGLPQADVRDEQSCLSAWDNAAALTTTGLAGATVPGLFAEQVARSPSAPALTFLGTTLTYRELDQAADQLAWRLAGHGIGRGDVVALLLQRSAEAVIAVAAVLKTGAAYLPIDPALPDARITLMIDDAMPVAALTTTGLRPRLSGHQLPLIAVDDPTLRCSPSYPLDHPRPDDIAYIIYTSGTTGTPKGVAISHHNITQLLTAPTAFTPAAGQTLTHCHSYGFDVSVWEIWSALLHGARLLVVPETITGSPTELHRLLTTEHVNVVIQTPSAFSALLRAAEVPQHQPSPRLQLDAVIFGGEACPPALVDRCRTTGQLLINAYGPTETTIYTSMSASLRPGAGVVPIGSPVPGAALFVLDAGLRPVPVGVAGELYVAGAGVGYGYVRRGGLTASRFVACPFGAAAGTRMYRTGDVVRWGADGQLQFLGRADEQVKIRGYRIEPAEIEAVLTGHPRVAQAVVVAHTPALEPTADDAAEKQLLAYVVLDRETTLTRDEQRESQLIEQWRGVYDNLHSAFFDAGMLPAALSDNFAGWNSSYTEAPIPPDEMRDWRSATVRRITGLDPKRVLEIGVGSGLLLGQLAPQCLEYWGTDICESTIKALGVAAAGQPWGDRVRLHAQPADSAKGLPHSHFDVVILNSVIQYFPSVAYLLDVLTTALQLLTPGGALFIGDVRNLSLLQAFITGVVCADTTSTHASPAALRERIRHEILAEQELLLAPEFFAAVPQHLSDIAAVDIQLKHMTAVNELSNYRYDVILRKAPTPIHCLAELPTQPWQHYQSLDKLAHYLHTQQPAQLRITGIPHGGIWPDITMAHTLTHTHDPTALHQRRPTIPTTTVLPHQCHQLAQHLGYTTTLTYSPTPGLIDLIYTRTPHPTHTALTNVYLPTHPLHDITNYANNPSAIELITQIRRHAATQLPPHMIPAAIMTIDALPLTLNGKLDRQALPTPQFVSDKTYRAPRDHHEHTLATLFGEILGLTRIGIDDNFFHLGGHSLSATRLAARIRAELGIDISIRTIFTTPTVAGLTTTIKTPNPKPAQPPLTTRPRPPQIPLSFAQSRLWFIHKYEGPSATYNVPLALRMTGELDVEALIAAIGDLVTRHEALRTVFPETDGVPWQRIVPAEAVDSPVSVTEVADEQELAQAVAQAAQYRFDLTTQIPIRVDVLQLSATECVLVLVVHHIAADGASLVPLAHDLAAAYTTRCLGQPPHWSPLPVQYADYTLWQHEILGCEDDPNSQMARQVAYWRDELAGAPEHITLASDRPRPARQSFRGGMVPFTIGAKLRERLQQLAHDTGTTMSMMLQAGLAVLLRKLGAGDDVTIGGPIAGRTDQALTNLIGFFVNSWVLRVDTSGNPTFADVLQQVRAKALAAYENQDAPFERLVEVLNPRRSTAYHPLFQVAFALQNNPVPAVELPGIEIEFLTVSTGAAKFDLFINLVDLPPAAGKPQAMPASIEYAADLFNRDTIERFAGYYLRLLHTVTTDPYRRIEVIDVLDPAECVQMLTRSNTTAATGPAGLAGATVPGLFAEQVARSPSAPALTFLGTTLTYRELDQAADQLAWRLAGHGIGRGDVVALLLQRSAEAVIAVAAVLKTGAAYLPIDPALPDARITLMIDDAMPVAALTTTGLRPRLSGHQLPLIAVDDPTLRCSPSYPLDHPRPDDIAYIIYTSGTTGTPKGVAISHHNITQLLTAPTAFTPAAGQTLTHCHSYGFDVSVWEIWSALLHGARLLVVPETITGSPTELHRLLTTEHVNVVIQTPSAFSALLRAAEVPQHQPSPRLQLDAVIFGGEACPPALVDRCRTTGQLLINQYGPSETTMYVAHASLRPGAGVVPIGSPVPGAALFVLDAGLRPVPVGVAGELYVAGAGVGYGYVRRGGLTASRFVACPFGAAAGTRMYRTGDVVRWGADGQLQFLGRADEQVKIRGYRIEPAEIEAVLTGHPRVAQAVVVAHTPALEPTADDAAEKQLLAYVVLDRETTLTRDEQRESQLIEQWRGVYDNLHSAFFDAGMLPAALSDNFAGWNSSYTEAPIPPDEMRDWRSATVRRITGLDPKRVLEIGVGSGLLLGQLAPQCLEYWGTDICESTIKALGVAAAGQPWGDRVRLHAQPADSAKGLPHSHFDVVILNSVIQYFPSVAYLLDVLTTALQLLTPGGALFIGDVRNLSLLQAFITGVVCADTTSTHASPAALRERIRHEILAEQELLLAPEFFAAVPQHLSDIAAVDIQLKHMTAVNELSNYRYDVILRKAPTPIHCLAELPTQPWQHYQSLDKLAHYLHTQQPDQLRITGIPHGGIWPDITMAHTLTHTHDPTALHQRRPTIPTTTVLPHQCHQLAQHLGYTTTLTYSPTPGLIDLIYTRTPHPTHTALTNVYLPTHPLHDITNYANNPSAIELITQIRRHAATQLPPHMIPAAIMTIDALPLTLNGKLDRQALPTPQFVSDKTYRAPRDHHEHTLATLFGEILGLTRIGIDDNFFHLGGHSLSATRLAARIRAELGIDISIRTIFTTPTVAGLTTTIKTPNPKPAQPPLTTRPRPPQIPLSFAQQQMWCVDQLEGPSALYNIPLALRLSGGLDVQALSHALDDVVGRHEPLRTVFVSVDGIPQQVVLPPARADLGWQIVDATQWSTEKLDQALSRHARDPFDLSIQIPLRARLYRVADDEHILAITIHHIAADGWSMATFAADLAVAYRSRCARRAPAWASLPVQYIDYALWQHEYLGDLADPTSIIASQLRYWEETLAGMPERLELPTDRPYPPATVGNGGTVALHWPPSLHQDIARLAHESRATAFMVVHAALVALLSKLSASTDIPVAINVAGRTHPALDDLIGVFVNRLVLRVEVAEDATFTDLLGVVRARSLQAFDHQDIPFRVLTERLNHHGSPSTALGQVMLGWQTNRPAEWMLGDLDVTAVHLQTNVARMDLALFLEENFTASGAPAGISGVVEYRTDVYDAATIEALTARLKNLLSAVVVAPQQRVSSIDLCHES</sequence>
<dbReference type="CDD" id="cd02440">
    <property type="entry name" value="AdoMet_MTases"/>
    <property type="match status" value="2"/>
</dbReference>
<dbReference type="PROSITE" id="PS00455">
    <property type="entry name" value="AMP_BINDING"/>
    <property type="match status" value="2"/>
</dbReference>
<dbReference type="UniPathway" id="UPA00011"/>
<dbReference type="NCBIfam" id="NF003417">
    <property type="entry name" value="PRK04813.1"/>
    <property type="match status" value="4"/>
</dbReference>
<gene>
    <name evidence="7" type="ORF">MKAN_11050</name>
</gene>
<dbReference type="Gene3D" id="3.30.300.30">
    <property type="match status" value="4"/>
</dbReference>
<dbReference type="PANTHER" id="PTHR45527:SF1">
    <property type="entry name" value="FATTY ACID SYNTHASE"/>
    <property type="match status" value="1"/>
</dbReference>
<dbReference type="InterPro" id="IPR045851">
    <property type="entry name" value="AMP-bd_C_sf"/>
</dbReference>
<dbReference type="InterPro" id="IPR000873">
    <property type="entry name" value="AMP-dep_synth/lig_dom"/>
</dbReference>
<dbReference type="Pfam" id="PF00668">
    <property type="entry name" value="Condensation"/>
    <property type="match status" value="2"/>
</dbReference>
<dbReference type="Proteomes" id="UP000017786">
    <property type="component" value="Chromosome"/>
</dbReference>
<name>U5WYI8_MYCKA</name>
<dbReference type="Pfam" id="PF08242">
    <property type="entry name" value="Methyltransf_12"/>
    <property type="match status" value="2"/>
</dbReference>
<dbReference type="KEGG" id="mkn:MKAN_11050"/>
<protein>
    <recommendedName>
        <fullName evidence="6">Carrier domain-containing protein</fullName>
    </recommendedName>
</protein>
<dbReference type="InterPro" id="IPR001242">
    <property type="entry name" value="Condensation_dom"/>
</dbReference>
<dbReference type="FunFam" id="1.10.1200.10:FF:000005">
    <property type="entry name" value="Nonribosomal peptide synthetase 1"/>
    <property type="match status" value="2"/>
</dbReference>
<proteinExistence type="predicted"/>
<dbReference type="InterPro" id="IPR006162">
    <property type="entry name" value="Ppantetheine_attach_site"/>
</dbReference>
<comment type="cofactor">
    <cofactor evidence="1">
        <name>pantetheine 4'-phosphate</name>
        <dbReference type="ChEBI" id="CHEBI:47942"/>
    </cofactor>
</comment>
<dbReference type="GO" id="GO:0031177">
    <property type="term" value="F:phosphopantetheine binding"/>
    <property type="evidence" value="ECO:0007669"/>
    <property type="project" value="InterPro"/>
</dbReference>
<dbReference type="Gene3D" id="3.40.50.980">
    <property type="match status" value="4"/>
</dbReference>
<dbReference type="GO" id="GO:0008610">
    <property type="term" value="P:lipid biosynthetic process"/>
    <property type="evidence" value="ECO:0007669"/>
    <property type="project" value="UniProtKB-ARBA"/>
</dbReference>
<dbReference type="OrthoDB" id="4501954at2"/>
<dbReference type="Gene3D" id="1.10.1200.10">
    <property type="entry name" value="ACP-like"/>
    <property type="match status" value="2"/>
</dbReference>
<evidence type="ECO:0000256" key="1">
    <source>
        <dbReference type="ARBA" id="ARBA00001957"/>
    </source>
</evidence>
<reference evidence="7 8" key="1">
    <citation type="submission" date="2013-10" db="EMBL/GenBank/DDBJ databases">
        <title>Genome sequence of Mycobacterium kansasii.</title>
        <authorList>
            <consortium name="McGill University Mycobacterium genome consortium"/>
            <person name="Veyrier F.J."/>
            <person name="Behr M.A."/>
        </authorList>
    </citation>
    <scope>NUCLEOTIDE SEQUENCE [LARGE SCALE GENOMIC DNA]</scope>
    <source>
        <strain evidence="7 8">ATCC 12478</strain>
    </source>
</reference>
<dbReference type="HOGENOM" id="CLU_226171_0_0_11"/>
<dbReference type="FunFam" id="3.40.50.12780:FF:000012">
    <property type="entry name" value="Non-ribosomal peptide synthetase"/>
    <property type="match status" value="2"/>
</dbReference>
<evidence type="ECO:0000256" key="4">
    <source>
        <dbReference type="ARBA" id="ARBA00022737"/>
    </source>
</evidence>
<dbReference type="CDD" id="cd19540">
    <property type="entry name" value="LCL_NRPS-like"/>
    <property type="match status" value="2"/>
</dbReference>
<dbReference type="PROSITE" id="PS50075">
    <property type="entry name" value="CARRIER"/>
    <property type="match status" value="2"/>
</dbReference>
<evidence type="ECO:0000256" key="3">
    <source>
        <dbReference type="ARBA" id="ARBA00022553"/>
    </source>
</evidence>
<feature type="domain" description="Carrier" evidence="6">
    <location>
        <begin position="961"/>
        <end position="1036"/>
    </location>
</feature>
<dbReference type="Pfam" id="PF00501">
    <property type="entry name" value="AMP-binding"/>
    <property type="match status" value="2"/>
</dbReference>
<dbReference type="InterPro" id="IPR020845">
    <property type="entry name" value="AMP-binding_CS"/>
</dbReference>
<dbReference type="InterPro" id="IPR009081">
    <property type="entry name" value="PP-bd_ACP"/>
</dbReference>
<organism evidence="7 8">
    <name type="scientific">Mycobacterium kansasii ATCC 12478</name>
    <dbReference type="NCBI Taxonomy" id="557599"/>
    <lineage>
        <taxon>Bacteria</taxon>
        <taxon>Bacillati</taxon>
        <taxon>Actinomycetota</taxon>
        <taxon>Actinomycetes</taxon>
        <taxon>Mycobacteriales</taxon>
        <taxon>Mycobacteriaceae</taxon>
        <taxon>Mycobacterium</taxon>
    </lineage>
</organism>
<evidence type="ECO:0000313" key="8">
    <source>
        <dbReference type="Proteomes" id="UP000017786"/>
    </source>
</evidence>
<dbReference type="InterPro" id="IPR020806">
    <property type="entry name" value="PKS_PP-bd"/>
</dbReference>
<dbReference type="PROSITE" id="PS00012">
    <property type="entry name" value="PHOSPHOPANTETHEINE"/>
    <property type="match status" value="2"/>
</dbReference>
<dbReference type="GO" id="GO:0003824">
    <property type="term" value="F:catalytic activity"/>
    <property type="evidence" value="ECO:0007669"/>
    <property type="project" value="InterPro"/>
</dbReference>
<dbReference type="SUPFAM" id="SSF47336">
    <property type="entry name" value="ACP-like"/>
    <property type="match status" value="2"/>
</dbReference>
<accession>U5WYI8</accession>